<dbReference type="PANTHER" id="PTHR24305">
    <property type="entry name" value="CYTOCHROME P450"/>
    <property type="match status" value="1"/>
</dbReference>
<evidence type="ECO:0000313" key="9">
    <source>
        <dbReference type="Proteomes" id="UP001465668"/>
    </source>
</evidence>
<comment type="caution">
    <text evidence="8">The sequence shown here is derived from an EMBL/GenBank/DDBJ whole genome shotgun (WGS) entry which is preliminary data.</text>
</comment>
<protein>
    <submittedName>
        <fullName evidence="8">Cytochrome P450 monooxygenase</fullName>
    </submittedName>
</protein>
<evidence type="ECO:0000256" key="2">
    <source>
        <dbReference type="ARBA" id="ARBA00010617"/>
    </source>
</evidence>
<sequence length="557" mass="62939">MDVTSCLGLAALEAFVLHKLSFGITSDTAATQILGLFLVHYLVLKYYRIVLYHKYVSPLRHLPGPKGGHFLLGQTVNVLRAKTPTSLYIEWMRKWPDAPFIRYLGVGNREFLLPNSLEGYKEVLQTQCYSFRKPDWFTRMTKEVIGKGLLSQEGEEHRANRRMLNVPFSAANTKKLEPLFKEKARGIGSVFDEAVSAGDDAGKTGVIDCTEIFSKATLDIMGVAVLGQELSHLNTVQYKAKASDGAPTSIHHDNYSFYQAYHVFFSPGPVGKLLTFFNGFFPMRWLPLQANREFKFAMKWLNATLTQVCRDRFKEITDAKKMNRYDGNAESRDITTFMVEESLPGGSIAGLSEEVFVGHLLQGMAAGHETSATVLSWSLLILAQHQDIQQKLRQEIETLFAHNSEPSYTEIENLAYLDNFIKENLRVYSPSTTYHRQADRDVVIEGYRLPNGTCVDVCPSLAMLNPLIWGEDADKVDVTRWERLTSQQLNPFAFGAFSNGPRICIGRAFALLEIKTILVELVPKYRFLSVEKNYTVENPNLTLRPAGLEIRLEKIHS</sequence>
<keyword evidence="7" id="KW-0560">Oxidoreductase</keyword>
<evidence type="ECO:0000256" key="5">
    <source>
        <dbReference type="ARBA" id="ARBA00023004"/>
    </source>
</evidence>
<keyword evidence="6 7" id="KW-0503">Monooxygenase</keyword>
<keyword evidence="4 7" id="KW-0479">Metal-binding</keyword>
<keyword evidence="3 7" id="KW-0349">Heme</keyword>
<dbReference type="InterPro" id="IPR017972">
    <property type="entry name" value="Cyt_P450_CS"/>
</dbReference>
<accession>A0ABR2XNE2</accession>
<dbReference type="PROSITE" id="PS00086">
    <property type="entry name" value="CYTOCHROME_P450"/>
    <property type="match status" value="1"/>
</dbReference>
<dbReference type="PRINTS" id="PR00465">
    <property type="entry name" value="EP450IV"/>
</dbReference>
<keyword evidence="9" id="KW-1185">Reference proteome</keyword>
<dbReference type="InterPro" id="IPR002403">
    <property type="entry name" value="Cyt_P450_E_grp-IV"/>
</dbReference>
<evidence type="ECO:0000256" key="3">
    <source>
        <dbReference type="ARBA" id="ARBA00022617"/>
    </source>
</evidence>
<comment type="cofactor">
    <cofactor evidence="1">
        <name>heme</name>
        <dbReference type="ChEBI" id="CHEBI:30413"/>
    </cofactor>
</comment>
<evidence type="ECO:0000256" key="7">
    <source>
        <dbReference type="RuleBase" id="RU000461"/>
    </source>
</evidence>
<evidence type="ECO:0000256" key="1">
    <source>
        <dbReference type="ARBA" id="ARBA00001971"/>
    </source>
</evidence>
<dbReference type="GO" id="GO:0004497">
    <property type="term" value="F:monooxygenase activity"/>
    <property type="evidence" value="ECO:0007669"/>
    <property type="project" value="UniProtKB-KW"/>
</dbReference>
<dbReference type="EMBL" id="JARVKM010000035">
    <property type="protein sequence ID" value="KAK9775277.1"/>
    <property type="molecule type" value="Genomic_DNA"/>
</dbReference>
<dbReference type="InterPro" id="IPR050121">
    <property type="entry name" value="Cytochrome_P450_monoxygenase"/>
</dbReference>
<dbReference type="SUPFAM" id="SSF48264">
    <property type="entry name" value="Cytochrome P450"/>
    <property type="match status" value="1"/>
</dbReference>
<dbReference type="InterPro" id="IPR036396">
    <property type="entry name" value="Cyt_P450_sf"/>
</dbReference>
<reference evidence="8 9" key="1">
    <citation type="submission" date="2024-02" db="EMBL/GenBank/DDBJ databases">
        <title>First draft genome assembly of two strains of Seiridium cardinale.</title>
        <authorList>
            <person name="Emiliani G."/>
            <person name="Scali E."/>
        </authorList>
    </citation>
    <scope>NUCLEOTIDE SEQUENCE [LARGE SCALE GENOMIC DNA]</scope>
    <source>
        <strain evidence="8 9">BM-138-000479</strain>
    </source>
</reference>
<evidence type="ECO:0000313" key="8">
    <source>
        <dbReference type="EMBL" id="KAK9775277.1"/>
    </source>
</evidence>
<keyword evidence="5 7" id="KW-0408">Iron</keyword>
<dbReference type="InterPro" id="IPR001128">
    <property type="entry name" value="Cyt_P450"/>
</dbReference>
<dbReference type="PANTHER" id="PTHR24305:SF166">
    <property type="entry name" value="CYTOCHROME P450 12A4, MITOCHONDRIAL-RELATED"/>
    <property type="match status" value="1"/>
</dbReference>
<dbReference type="Pfam" id="PF00067">
    <property type="entry name" value="p450"/>
    <property type="match status" value="1"/>
</dbReference>
<evidence type="ECO:0000256" key="6">
    <source>
        <dbReference type="ARBA" id="ARBA00023033"/>
    </source>
</evidence>
<gene>
    <name evidence="8" type="ORF">SCAR479_07953</name>
</gene>
<evidence type="ECO:0000256" key="4">
    <source>
        <dbReference type="ARBA" id="ARBA00022723"/>
    </source>
</evidence>
<organism evidence="8 9">
    <name type="scientific">Seiridium cardinale</name>
    <dbReference type="NCBI Taxonomy" id="138064"/>
    <lineage>
        <taxon>Eukaryota</taxon>
        <taxon>Fungi</taxon>
        <taxon>Dikarya</taxon>
        <taxon>Ascomycota</taxon>
        <taxon>Pezizomycotina</taxon>
        <taxon>Sordariomycetes</taxon>
        <taxon>Xylariomycetidae</taxon>
        <taxon>Amphisphaeriales</taxon>
        <taxon>Sporocadaceae</taxon>
        <taxon>Seiridium</taxon>
    </lineage>
</organism>
<dbReference type="Proteomes" id="UP001465668">
    <property type="component" value="Unassembled WGS sequence"/>
</dbReference>
<proteinExistence type="inferred from homology"/>
<dbReference type="Gene3D" id="1.10.630.10">
    <property type="entry name" value="Cytochrome P450"/>
    <property type="match status" value="1"/>
</dbReference>
<dbReference type="PRINTS" id="PR00385">
    <property type="entry name" value="P450"/>
</dbReference>
<name>A0ABR2XNE2_9PEZI</name>
<comment type="similarity">
    <text evidence="2 7">Belongs to the cytochrome P450 family.</text>
</comment>